<protein>
    <recommendedName>
        <fullName evidence="8">Putative transport protein OA57_10730</fullName>
    </recommendedName>
</protein>
<dbReference type="InterPro" id="IPR023018">
    <property type="entry name" value="Transpt_YidE_put"/>
</dbReference>
<dbReference type="NCBIfam" id="NF003007">
    <property type="entry name" value="PRK03818.1"/>
    <property type="match status" value="1"/>
</dbReference>
<feature type="transmembrane region" description="Helical" evidence="8">
    <location>
        <begin position="495"/>
        <end position="515"/>
    </location>
</feature>
<evidence type="ECO:0000313" key="10">
    <source>
        <dbReference type="EMBL" id="KGQ69719.1"/>
    </source>
</evidence>
<dbReference type="Pfam" id="PF02080">
    <property type="entry name" value="TrkA_C"/>
    <property type="match status" value="1"/>
</dbReference>
<dbReference type="Gene3D" id="3.30.70.1450">
    <property type="entry name" value="Regulator of K+ conductance, C-terminal domain"/>
    <property type="match status" value="2"/>
</dbReference>
<dbReference type="GO" id="GO:0008324">
    <property type="term" value="F:monoatomic cation transmembrane transporter activity"/>
    <property type="evidence" value="ECO:0007669"/>
    <property type="project" value="InterPro"/>
</dbReference>
<dbReference type="InterPro" id="IPR006037">
    <property type="entry name" value="RCK_C"/>
</dbReference>
<dbReference type="GO" id="GO:0006813">
    <property type="term" value="P:potassium ion transport"/>
    <property type="evidence" value="ECO:0007669"/>
    <property type="project" value="InterPro"/>
</dbReference>
<dbReference type="GO" id="GO:0005886">
    <property type="term" value="C:plasma membrane"/>
    <property type="evidence" value="ECO:0007669"/>
    <property type="project" value="UniProtKB-SubCell"/>
</dbReference>
<dbReference type="RefSeq" id="WP_034617565.1">
    <property type="nucleotide sequence ID" value="NZ_JSUM01000015.1"/>
</dbReference>
<dbReference type="Pfam" id="PF06826">
    <property type="entry name" value="Asp-Al_Ex"/>
    <property type="match status" value="2"/>
</dbReference>
<evidence type="ECO:0000256" key="5">
    <source>
        <dbReference type="ARBA" id="ARBA00022737"/>
    </source>
</evidence>
<dbReference type="NCBIfam" id="TIGR01625">
    <property type="entry name" value="YidE_YbjL_dupl"/>
    <property type="match status" value="2"/>
</dbReference>
<comment type="similarity">
    <text evidence="8">Belongs to the AAE transporter (TC 2.A.81) family. YidE subfamily.</text>
</comment>
<dbReference type="PANTHER" id="PTHR30445">
    <property type="entry name" value="K(+)_H(+) ANTIPORTER SUBUNIT KHTT"/>
    <property type="match status" value="1"/>
</dbReference>
<feature type="domain" description="RCK C-terminal" evidence="9">
    <location>
        <begin position="276"/>
        <end position="360"/>
    </location>
</feature>
<feature type="transmembrane region" description="Helical" evidence="8">
    <location>
        <begin position="436"/>
        <end position="454"/>
    </location>
</feature>
<evidence type="ECO:0000256" key="6">
    <source>
        <dbReference type="ARBA" id="ARBA00022989"/>
    </source>
</evidence>
<feature type="transmembrane region" description="Helical" evidence="8">
    <location>
        <begin position="402"/>
        <end position="424"/>
    </location>
</feature>
<keyword evidence="7 8" id="KW-0472">Membrane</keyword>
<keyword evidence="2 8" id="KW-0813">Transport</keyword>
<dbReference type="STRING" id="505317.OA57_10730"/>
<dbReference type="AlphaFoldDB" id="A0A0A3B823"/>
<dbReference type="InterPro" id="IPR036721">
    <property type="entry name" value="RCK_C_sf"/>
</dbReference>
<proteinExistence type="inferred from homology"/>
<comment type="subcellular location">
    <subcellularLocation>
        <location evidence="1 8">Cell membrane</location>
        <topology evidence="1 8">Multi-pass membrane protein</topology>
    </subcellularLocation>
</comment>
<keyword evidence="3 8" id="KW-1003">Cell membrane</keyword>
<feature type="transmembrane region" description="Helical" evidence="8">
    <location>
        <begin position="370"/>
        <end position="390"/>
    </location>
</feature>
<evidence type="ECO:0000256" key="3">
    <source>
        <dbReference type="ARBA" id="ARBA00022475"/>
    </source>
</evidence>
<evidence type="ECO:0000256" key="4">
    <source>
        <dbReference type="ARBA" id="ARBA00022692"/>
    </source>
</evidence>
<feature type="transmembrane region" description="Helical" evidence="8">
    <location>
        <begin position="6"/>
        <end position="22"/>
    </location>
</feature>
<evidence type="ECO:0000313" key="11">
    <source>
        <dbReference type="Proteomes" id="UP000030380"/>
    </source>
</evidence>
<keyword evidence="11" id="KW-1185">Reference proteome</keyword>
<dbReference type="InterPro" id="IPR050144">
    <property type="entry name" value="AAE_transporter"/>
</dbReference>
<dbReference type="Proteomes" id="UP000030380">
    <property type="component" value="Unassembled WGS sequence"/>
</dbReference>
<name>A0A0A3B823_9PAST</name>
<reference evidence="10 11" key="1">
    <citation type="submission" date="2014-11" db="EMBL/GenBank/DDBJ databases">
        <title>Draft genome sequence of Chelonobacter oris 1662T, associated with respiratory disease in Hermann's Tortoises.</title>
        <authorList>
            <person name="Kudirkiene E."/>
            <person name="Hansen M.J."/>
            <person name="Bojesen A.M."/>
        </authorList>
    </citation>
    <scope>NUCLEOTIDE SEQUENCE [LARGE SCALE GENOMIC DNA]</scope>
    <source>
        <strain evidence="10 11">1662</strain>
    </source>
</reference>
<keyword evidence="5" id="KW-0677">Repeat</keyword>
<evidence type="ECO:0000256" key="8">
    <source>
        <dbReference type="HAMAP-Rule" id="MF_01016"/>
    </source>
</evidence>
<evidence type="ECO:0000259" key="9">
    <source>
        <dbReference type="PROSITE" id="PS51202"/>
    </source>
</evidence>
<evidence type="ECO:0000256" key="7">
    <source>
        <dbReference type="ARBA" id="ARBA00023136"/>
    </source>
</evidence>
<gene>
    <name evidence="10" type="ORF">OA57_10730</name>
</gene>
<feature type="transmembrane region" description="Helical" evidence="8">
    <location>
        <begin position="157"/>
        <end position="181"/>
    </location>
</feature>
<dbReference type="PANTHER" id="PTHR30445:SF3">
    <property type="entry name" value="TRANSPORT PROTEIN YIDE-RELATED"/>
    <property type="match status" value="1"/>
</dbReference>
<sequence>MSDIAITISLLALVAVIGLWLGHLKIRGIGIGIGGVLFGGIFVGHFTNQYGLNLEPHTLHFIQEFGLILFVYTIGIQVGPGFFASLRQSGLKLNLFAMLIVLLGALLVVILHLAFGVELPIILGIFSGAVTNTPSLGAGQQILAELGMTNITETMGMAYAIAYPFGICGILLAIWLIRLFFKIKIEEEHQQFEKESGHDKESLSTLNVKITNPNISGLKIRAIPGFEAKNVLCSRLKRGEELIVPHADTEVQQNDIMHLVGDMPDLHRVQLVVGEIVKESLSTRGTDLRSVRVVVTNELALGKKIRDLKIKQKYEVVISRLNRAGIELVPTSNTSLQFGDVLNLVGRLDAIEAVTAVIGNAQQKLQQVQMLPVFIGILLGVLLGSVPISLPGFPVALKLGLAGGPLVVALILARIGSIGKLYWFMPPSANLALREIGIVLFLSVVGIKAGANFVDTLFSGDGLEWMMYGAIITFVPLMITGIVARLYAKMNYLTLSGLLAGSMTDPPALAFANGIKEDSGAAALSYATVYPLVMFMRIISPQVLAVLLLLFSAA</sequence>
<feature type="transmembrane region" description="Helical" evidence="8">
    <location>
        <begin position="29"/>
        <end position="47"/>
    </location>
</feature>
<dbReference type="OrthoDB" id="5166626at2"/>
<dbReference type="SUPFAM" id="SSF116726">
    <property type="entry name" value="TrkA C-terminal domain-like"/>
    <property type="match status" value="2"/>
</dbReference>
<dbReference type="EMBL" id="JSUM01000015">
    <property type="protein sequence ID" value="KGQ69719.1"/>
    <property type="molecule type" value="Genomic_DNA"/>
</dbReference>
<feature type="domain" description="RCK C-terminal" evidence="9">
    <location>
        <begin position="190"/>
        <end position="275"/>
    </location>
</feature>
<organism evidence="10 11">
    <name type="scientific">Chelonobacter oris</name>
    <dbReference type="NCBI Taxonomy" id="505317"/>
    <lineage>
        <taxon>Bacteria</taxon>
        <taxon>Pseudomonadati</taxon>
        <taxon>Pseudomonadota</taxon>
        <taxon>Gammaproteobacteria</taxon>
        <taxon>Pasteurellales</taxon>
        <taxon>Pasteurellaceae</taxon>
        <taxon>Chelonobacter</taxon>
    </lineage>
</organism>
<dbReference type="PROSITE" id="PS51202">
    <property type="entry name" value="RCK_C"/>
    <property type="match status" value="2"/>
</dbReference>
<evidence type="ECO:0000256" key="1">
    <source>
        <dbReference type="ARBA" id="ARBA00004651"/>
    </source>
</evidence>
<comment type="caution">
    <text evidence="10">The sequence shown here is derived from an EMBL/GenBank/DDBJ whole genome shotgun (WGS) entry which is preliminary data.</text>
</comment>
<evidence type="ECO:0000256" key="2">
    <source>
        <dbReference type="ARBA" id="ARBA00022448"/>
    </source>
</evidence>
<dbReference type="InterPro" id="IPR006512">
    <property type="entry name" value="YidE_YbjL"/>
</dbReference>
<feature type="transmembrane region" description="Helical" evidence="8">
    <location>
        <begin position="67"/>
        <end position="86"/>
    </location>
</feature>
<accession>A0A0A3B823</accession>
<feature type="transmembrane region" description="Helical" evidence="8">
    <location>
        <begin position="527"/>
        <end position="551"/>
    </location>
</feature>
<feature type="transmembrane region" description="Helical" evidence="8">
    <location>
        <begin position="93"/>
        <end position="115"/>
    </location>
</feature>
<keyword evidence="6 8" id="KW-1133">Transmembrane helix</keyword>
<dbReference type="HAMAP" id="MF_01016">
    <property type="entry name" value="YidE"/>
    <property type="match status" value="1"/>
</dbReference>
<keyword evidence="4 8" id="KW-0812">Transmembrane</keyword>
<feature type="transmembrane region" description="Helical" evidence="8">
    <location>
        <begin position="466"/>
        <end position="488"/>
    </location>
</feature>